<dbReference type="PANTHER" id="PTHR11232">
    <property type="entry name" value="PHOSPHOTYROSINE INTERACTION DOMAIN-CONTAINING FAMILY MEMBER"/>
    <property type="match status" value="1"/>
</dbReference>
<evidence type="ECO:0000259" key="1">
    <source>
        <dbReference type="Pfam" id="PF00640"/>
    </source>
</evidence>
<dbReference type="GO" id="GO:0050998">
    <property type="term" value="F:nitric-oxide synthase binding"/>
    <property type="evidence" value="ECO:0007669"/>
    <property type="project" value="TreeGrafter"/>
</dbReference>
<dbReference type="EMBL" id="CAJVCH010552348">
    <property type="protein sequence ID" value="CAG7829631.1"/>
    <property type="molecule type" value="Genomic_DNA"/>
</dbReference>
<proteinExistence type="predicted"/>
<reference evidence="2" key="1">
    <citation type="submission" date="2021-06" db="EMBL/GenBank/DDBJ databases">
        <authorList>
            <person name="Hodson N. C."/>
            <person name="Mongue J. A."/>
            <person name="Jaron S. K."/>
        </authorList>
    </citation>
    <scope>NUCLEOTIDE SEQUENCE</scope>
</reference>
<dbReference type="InterPro" id="IPR006020">
    <property type="entry name" value="PTB/PI_dom"/>
</dbReference>
<dbReference type="Pfam" id="PF00640">
    <property type="entry name" value="PID"/>
    <property type="match status" value="1"/>
</dbReference>
<name>A0A8J2LCR4_9HEXA</name>
<dbReference type="OrthoDB" id="10030336at2759"/>
<gene>
    <name evidence="2" type="ORF">AFUS01_LOCUS39488</name>
</gene>
<dbReference type="AlphaFoldDB" id="A0A8J2LCR4"/>
<protein>
    <recommendedName>
        <fullName evidence="1">PID domain-containing protein</fullName>
    </recommendedName>
</protein>
<dbReference type="PANTHER" id="PTHR11232:SF17">
    <property type="entry name" value="CAPON-LIKE PROTEIN"/>
    <property type="match status" value="1"/>
</dbReference>
<feature type="domain" description="PID" evidence="1">
    <location>
        <begin position="58"/>
        <end position="103"/>
    </location>
</feature>
<organism evidence="2 3">
    <name type="scientific">Allacma fusca</name>
    <dbReference type="NCBI Taxonomy" id="39272"/>
    <lineage>
        <taxon>Eukaryota</taxon>
        <taxon>Metazoa</taxon>
        <taxon>Ecdysozoa</taxon>
        <taxon>Arthropoda</taxon>
        <taxon>Hexapoda</taxon>
        <taxon>Collembola</taxon>
        <taxon>Symphypleona</taxon>
        <taxon>Sminthuridae</taxon>
        <taxon>Allacma</taxon>
    </lineage>
</organism>
<accession>A0A8J2LCR4</accession>
<evidence type="ECO:0000313" key="3">
    <source>
        <dbReference type="Proteomes" id="UP000708208"/>
    </source>
</evidence>
<evidence type="ECO:0000313" key="2">
    <source>
        <dbReference type="EMBL" id="CAG7829631.1"/>
    </source>
</evidence>
<sequence length="108" mass="12632">MGLNGLIMHRLGWERISYRVYFPLSCALRERRIRIRRNGSLALISVFIKQQLNVPEIIVESHPIYRIFYVSHDSQDVKIFSYIARETSSSVFHCVVFKASNKVSFILV</sequence>
<keyword evidence="3" id="KW-1185">Reference proteome</keyword>
<comment type="caution">
    <text evidence="2">The sequence shown here is derived from an EMBL/GenBank/DDBJ whole genome shotgun (WGS) entry which is preliminary data.</text>
</comment>
<dbReference type="Proteomes" id="UP000708208">
    <property type="component" value="Unassembled WGS sequence"/>
</dbReference>
<dbReference type="InterPro" id="IPR051133">
    <property type="entry name" value="Adapter_Engulfment-Domain"/>
</dbReference>